<protein>
    <submittedName>
        <fullName evidence="2">Uncharacterized protein</fullName>
    </submittedName>
</protein>
<feature type="region of interest" description="Disordered" evidence="1">
    <location>
        <begin position="429"/>
        <end position="483"/>
    </location>
</feature>
<evidence type="ECO:0000256" key="1">
    <source>
        <dbReference type="SAM" id="MobiDB-lite"/>
    </source>
</evidence>
<evidence type="ECO:0000313" key="3">
    <source>
        <dbReference type="Proteomes" id="UP001295684"/>
    </source>
</evidence>
<dbReference type="AlphaFoldDB" id="A0AAD1U3C2"/>
<name>A0AAD1U3C2_EUPCR</name>
<feature type="compositionally biased region" description="Polar residues" evidence="1">
    <location>
        <begin position="471"/>
        <end position="483"/>
    </location>
</feature>
<evidence type="ECO:0000313" key="2">
    <source>
        <dbReference type="EMBL" id="CAI2361236.1"/>
    </source>
</evidence>
<gene>
    <name evidence="2" type="ORF">ECRASSUSDP1_LOCUS2546</name>
</gene>
<organism evidence="2 3">
    <name type="scientific">Euplotes crassus</name>
    <dbReference type="NCBI Taxonomy" id="5936"/>
    <lineage>
        <taxon>Eukaryota</taxon>
        <taxon>Sar</taxon>
        <taxon>Alveolata</taxon>
        <taxon>Ciliophora</taxon>
        <taxon>Intramacronucleata</taxon>
        <taxon>Spirotrichea</taxon>
        <taxon>Hypotrichia</taxon>
        <taxon>Euplotida</taxon>
        <taxon>Euplotidae</taxon>
        <taxon>Moneuplotes</taxon>
    </lineage>
</organism>
<dbReference type="Proteomes" id="UP001295684">
    <property type="component" value="Unassembled WGS sequence"/>
</dbReference>
<keyword evidence="3" id="KW-1185">Reference proteome</keyword>
<reference evidence="2" key="1">
    <citation type="submission" date="2023-07" db="EMBL/GenBank/DDBJ databases">
        <authorList>
            <consortium name="AG Swart"/>
            <person name="Singh M."/>
            <person name="Singh A."/>
            <person name="Seah K."/>
            <person name="Emmerich C."/>
        </authorList>
    </citation>
    <scope>NUCLEOTIDE SEQUENCE</scope>
    <source>
        <strain evidence="2">DP1</strain>
    </source>
</reference>
<sequence>MGNKTVGKKVDRPKSKAVIKDIDLDQFKKFTQEPREFLNGRLEFRDNLEEWGYMWAHRLLEDSFVRSSFEIEKVLKSIIDLSLTKNDLTICDEGEALKPKLSDIENHEYDLQELQRKLNQDKKDQIKDNSSHALQKAMILTRKILWHVRVVGIGMAAMGVVLEGEKHDEMIHHMEQKVGEAKKEYINKIFELRVHDFKTQFFVMKKIFDKVIYGEDDEILKKSRLDSAFVICEELFLLISEPQSELYKSAHMTIDLVSCFMIIHLGMLQLAVECYDLNDHKDKLNYCCEFYPMLIKSYIDQAISNYVKPIILNYHNQVSRLTEMEEIYYEMNNSIIYTLKRNSEHIIWNTTREEMTRDRMFYNFKEGKLKFVEPSYLIGPEPPLLCRALRYGVALKLEDLYTPYSASIDQIVYKLKNTVTEETEMGEIQLKEDSQKVQGNNEENGVDLLGLNEPEPIEEDKEEAKDEKLETLSQGSDDSFTAVSSRNFLPDDNLRNRFNKEPNASPVRKTKNYIMNKMEKKEDLKCNFVSEDNYHYNQCIRVEQARKTIAEVRKKAREEQKLLNELYSIKAKQYKYDEMTENFSRLIFMQELYELMIDDEELYTNLSEYMIFHHENKRVKYFSNLE</sequence>
<accession>A0AAD1U3C2</accession>
<comment type="caution">
    <text evidence="2">The sequence shown here is derived from an EMBL/GenBank/DDBJ whole genome shotgun (WGS) entry which is preliminary data.</text>
</comment>
<proteinExistence type="predicted"/>
<dbReference type="EMBL" id="CAMPGE010002433">
    <property type="protein sequence ID" value="CAI2361236.1"/>
    <property type="molecule type" value="Genomic_DNA"/>
</dbReference>